<dbReference type="EMBL" id="CCKQ01008237">
    <property type="protein sequence ID" value="CDW79678.1"/>
    <property type="molecule type" value="Genomic_DNA"/>
</dbReference>
<reference evidence="2 3" key="1">
    <citation type="submission" date="2014-06" db="EMBL/GenBank/DDBJ databases">
        <authorList>
            <person name="Swart Estienne"/>
        </authorList>
    </citation>
    <scope>NUCLEOTIDE SEQUENCE [LARGE SCALE GENOMIC DNA]</scope>
    <source>
        <strain evidence="2 3">130c</strain>
    </source>
</reference>
<accession>A0A078AFH9</accession>
<feature type="domain" description="Glycosyltransferase 2-like" evidence="1">
    <location>
        <begin position="363"/>
        <end position="509"/>
    </location>
</feature>
<dbReference type="SUPFAM" id="SSF53448">
    <property type="entry name" value="Nucleotide-diphospho-sugar transferases"/>
    <property type="match status" value="1"/>
</dbReference>
<sequence>MILSLTSSKRYNFRIQEIQNIFWVLVLIQSLFCFNSNGNNEQNKGSFISIVIYGEGSQQEYETSIKSVLDQPFKDYDIIVAVKNNEELNAHRKFLFKHYETFFLTQIKFQISQDLNDFAQIIQHSMKKMKGKFITLSHVKTKNFPERFNEISNTLNSQQISALVSDIQIKNNNDEYLSNKQTILRDYARSLNNIFFSVQPQIEFTLTVRKNFLEEIFRNLKIVNRFEILMRISQTGNIFQMPQALMSMTFDYYKKKYTNDFVIDPQTDNDMYQQYNGYLQNKNVKNLTTLQFSHFLNCTFDYLACDKETKQIVQYLLIDSYLMMKDQAPDSLKSLRELILQLNQNIRNQEKAAKNPTYYPLVSVVMASHDRDYFFLEAVRSVFQLSYTNWELLVVDDGSSNPLTYSILYLLEGLPKLRVSYLYTNWYCSFTNNFAIAQLKGEFFALLDDDDIMVFDRMEKQLSYMWNHPEVDFIGAQALYADQTGKITWGSNREFMNFWDIKLSLVTYDHFTHSTLFVRMNDKMKKHFYYENHSGPDYKQWFKLLIDLEHENIRIGMFPGHVLALREHPTRMSYTEYTAFIHIVKWIQRKQLDSFETFSPSLLEQMDHKCINDALHDISGKAWNIRACEAFNMEKVSTQILAYQQTKNIYSTNDIKELNETLQSYTQYYNQAVQNNRINMQPGDNRKIFVCLFSVGDSELAEKQIESLKEHADGLIIVDISTQLNYDLLKSKKREPSNISQKYNNPHKILVETLEYDFSKLIMQKFQQQLDNLRTADADYVLILGPGEFVNPLELRKFRNYRTDLGIFGLKQKTNSQLITSPKITTYYLLKFMGYEFLRKYDIDPDIFKFAGEHEFEDKVYTIQYDFGFLNVHTFKNGGYYLDKLE</sequence>
<dbReference type="InterPro" id="IPR001173">
    <property type="entry name" value="Glyco_trans_2-like"/>
</dbReference>
<protein>
    <recommendedName>
        <fullName evidence="1">Glycosyltransferase 2-like domain-containing protein</fullName>
    </recommendedName>
</protein>
<dbReference type="Gene3D" id="3.90.550.10">
    <property type="entry name" value="Spore Coat Polysaccharide Biosynthesis Protein SpsA, Chain A"/>
    <property type="match status" value="1"/>
</dbReference>
<dbReference type="Pfam" id="PF00535">
    <property type="entry name" value="Glycos_transf_2"/>
    <property type="match status" value="1"/>
</dbReference>
<dbReference type="InterPro" id="IPR029044">
    <property type="entry name" value="Nucleotide-diphossugar_trans"/>
</dbReference>
<dbReference type="OrthoDB" id="419989at2759"/>
<proteinExistence type="predicted"/>
<dbReference type="PANTHER" id="PTHR22916:SF3">
    <property type="entry name" value="UDP-GLCNAC:BETAGAL BETA-1,3-N-ACETYLGLUCOSAMINYLTRANSFERASE-LIKE PROTEIN 1"/>
    <property type="match status" value="1"/>
</dbReference>
<evidence type="ECO:0000259" key="1">
    <source>
        <dbReference type="Pfam" id="PF00535"/>
    </source>
</evidence>
<dbReference type="AlphaFoldDB" id="A0A078AFH9"/>
<dbReference type="InParanoid" id="A0A078AFH9"/>
<name>A0A078AFH9_STYLE</name>
<dbReference type="PANTHER" id="PTHR22916">
    <property type="entry name" value="GLYCOSYLTRANSFERASE"/>
    <property type="match status" value="1"/>
</dbReference>
<evidence type="ECO:0000313" key="2">
    <source>
        <dbReference type="EMBL" id="CDW79678.1"/>
    </source>
</evidence>
<keyword evidence="3" id="KW-1185">Reference proteome</keyword>
<dbReference type="Proteomes" id="UP000039865">
    <property type="component" value="Unassembled WGS sequence"/>
</dbReference>
<evidence type="ECO:0000313" key="3">
    <source>
        <dbReference type="Proteomes" id="UP000039865"/>
    </source>
</evidence>
<gene>
    <name evidence="2" type="primary">Contig13108.g13974</name>
    <name evidence="2" type="ORF">STYLEM_8669</name>
</gene>
<organism evidence="2 3">
    <name type="scientific">Stylonychia lemnae</name>
    <name type="common">Ciliate</name>
    <dbReference type="NCBI Taxonomy" id="5949"/>
    <lineage>
        <taxon>Eukaryota</taxon>
        <taxon>Sar</taxon>
        <taxon>Alveolata</taxon>
        <taxon>Ciliophora</taxon>
        <taxon>Intramacronucleata</taxon>
        <taxon>Spirotrichea</taxon>
        <taxon>Stichotrichia</taxon>
        <taxon>Sporadotrichida</taxon>
        <taxon>Oxytrichidae</taxon>
        <taxon>Stylonychinae</taxon>
        <taxon>Stylonychia</taxon>
    </lineage>
</organism>
<dbReference type="GO" id="GO:0016758">
    <property type="term" value="F:hexosyltransferase activity"/>
    <property type="evidence" value="ECO:0007669"/>
    <property type="project" value="UniProtKB-ARBA"/>
</dbReference>